<keyword evidence="7 10" id="KW-0648">Protein biosynthesis</keyword>
<keyword evidence="6 10" id="KW-0067">ATP-binding</keyword>
<evidence type="ECO:0000313" key="12">
    <source>
        <dbReference type="WBParaSite" id="PgR010_g175_t01"/>
    </source>
</evidence>
<dbReference type="CDD" id="cd00806">
    <property type="entry name" value="TrpRS_core"/>
    <property type="match status" value="1"/>
</dbReference>
<dbReference type="Pfam" id="PF00579">
    <property type="entry name" value="tRNA-synt_1b"/>
    <property type="match status" value="1"/>
</dbReference>
<dbReference type="Gene3D" id="1.10.240.10">
    <property type="entry name" value="Tyrosyl-Transfer RNA Synthetase"/>
    <property type="match status" value="1"/>
</dbReference>
<reference evidence="12 13" key="1">
    <citation type="submission" date="2022-11" db="UniProtKB">
        <authorList>
            <consortium name="WormBaseParasite"/>
        </authorList>
    </citation>
    <scope>IDENTIFICATION</scope>
</reference>
<dbReference type="Proteomes" id="UP000887569">
    <property type="component" value="Unplaced"/>
</dbReference>
<keyword evidence="8 10" id="KW-0030">Aminoacyl-tRNA synthetase</keyword>
<dbReference type="WBParaSite" id="PgR010_g175_t01">
    <property type="protein sequence ID" value="PgR010_g175_t01"/>
    <property type="gene ID" value="PgR010_g175"/>
</dbReference>
<proteinExistence type="inferred from homology"/>
<accession>A0A915ANG8</accession>
<evidence type="ECO:0000256" key="5">
    <source>
        <dbReference type="ARBA" id="ARBA00022741"/>
    </source>
</evidence>
<dbReference type="EC" id="6.1.1.2" evidence="3"/>
<evidence type="ECO:0000256" key="10">
    <source>
        <dbReference type="RuleBase" id="RU363036"/>
    </source>
</evidence>
<comment type="subcellular location">
    <subcellularLocation>
        <location evidence="1">Mitochondrion</location>
    </subcellularLocation>
</comment>
<dbReference type="PANTHER" id="PTHR43766">
    <property type="entry name" value="TRYPTOPHAN--TRNA LIGASE, MITOCHONDRIAL"/>
    <property type="match status" value="1"/>
</dbReference>
<dbReference type="InterPro" id="IPR001412">
    <property type="entry name" value="aa-tRNA-synth_I_CS"/>
</dbReference>
<evidence type="ECO:0000256" key="4">
    <source>
        <dbReference type="ARBA" id="ARBA00022598"/>
    </source>
</evidence>
<comment type="similarity">
    <text evidence="2 10">Belongs to the class-I aminoacyl-tRNA synthetase family.</text>
</comment>
<evidence type="ECO:0000256" key="9">
    <source>
        <dbReference type="ARBA" id="ARBA00030268"/>
    </source>
</evidence>
<dbReference type="PROSITE" id="PS00178">
    <property type="entry name" value="AA_TRNA_LIGASE_I"/>
    <property type="match status" value="1"/>
</dbReference>
<dbReference type="GO" id="GO:0070183">
    <property type="term" value="P:mitochondrial tryptophanyl-tRNA aminoacylation"/>
    <property type="evidence" value="ECO:0007669"/>
    <property type="project" value="TreeGrafter"/>
</dbReference>
<name>A0A915ANG8_PARUN</name>
<evidence type="ECO:0000256" key="3">
    <source>
        <dbReference type="ARBA" id="ARBA00013161"/>
    </source>
</evidence>
<dbReference type="GO" id="GO:0004830">
    <property type="term" value="F:tryptophan-tRNA ligase activity"/>
    <property type="evidence" value="ECO:0007669"/>
    <property type="project" value="UniProtKB-EC"/>
</dbReference>
<dbReference type="FunFam" id="1.10.240.10:FF:000002">
    <property type="entry name" value="Tryptophan--tRNA ligase"/>
    <property type="match status" value="1"/>
</dbReference>
<keyword evidence="5 10" id="KW-0547">Nucleotide-binding</keyword>
<dbReference type="InterPro" id="IPR002305">
    <property type="entry name" value="aa-tRNA-synth_Ic"/>
</dbReference>
<organism evidence="11 12">
    <name type="scientific">Parascaris univalens</name>
    <name type="common">Nematode worm</name>
    <dbReference type="NCBI Taxonomy" id="6257"/>
    <lineage>
        <taxon>Eukaryota</taxon>
        <taxon>Metazoa</taxon>
        <taxon>Ecdysozoa</taxon>
        <taxon>Nematoda</taxon>
        <taxon>Chromadorea</taxon>
        <taxon>Rhabditida</taxon>
        <taxon>Spirurina</taxon>
        <taxon>Ascaridomorpha</taxon>
        <taxon>Ascaridoidea</taxon>
        <taxon>Ascarididae</taxon>
        <taxon>Parascaris</taxon>
    </lineage>
</organism>
<dbReference type="AlphaFoldDB" id="A0A915ANG8"/>
<dbReference type="InterPro" id="IPR002306">
    <property type="entry name" value="Trp-tRNA-ligase"/>
</dbReference>
<evidence type="ECO:0000256" key="1">
    <source>
        <dbReference type="ARBA" id="ARBA00004173"/>
    </source>
</evidence>
<dbReference type="NCBIfam" id="TIGR00233">
    <property type="entry name" value="trpS"/>
    <property type="match status" value="1"/>
</dbReference>
<keyword evidence="11" id="KW-1185">Reference proteome</keyword>
<evidence type="ECO:0000313" key="11">
    <source>
        <dbReference type="Proteomes" id="UP000887569"/>
    </source>
</evidence>
<evidence type="ECO:0000256" key="7">
    <source>
        <dbReference type="ARBA" id="ARBA00022917"/>
    </source>
</evidence>
<dbReference type="SUPFAM" id="SSF52374">
    <property type="entry name" value="Nucleotidylyl transferase"/>
    <property type="match status" value="1"/>
</dbReference>
<sequence length="382" mass="43376">MLCFRRLAFHNRNVSLLESDSALMTYLARCCWLYGARYKCDIAERFHHPKVYFSGIQPTGVPHLGNYFGFIQSWLRFQDSEPSTSAFYLSIADYHAISTGFLPRKQMRSNILHMTAGLLACGINPERTVLFQQSEVYEHTNLMFMLGALQTVTKLQRLPQYKDKAKRYKSGEAPVNLLIYPVLQAADVLLYKGTHIPVGDDQKQHMNLLTDLAVHFNSIVGVDYFPVPVQVSGAYPRIKSLRDATKKMSKSDVDHRSRIEINDPQEVILEKCSKALSDFQSNITYEPEKRPAISNLVTLFSATSGKTIDEIINDCAAMDTKHFKEALANAIDEHFAPIREKYNNLINDERILKNILENGAQKAREIAAKNVDEIKDIIGLKI</sequence>
<dbReference type="GO" id="GO:0005759">
    <property type="term" value="C:mitochondrial matrix"/>
    <property type="evidence" value="ECO:0007669"/>
    <property type="project" value="TreeGrafter"/>
</dbReference>
<evidence type="ECO:0000256" key="2">
    <source>
        <dbReference type="ARBA" id="ARBA00005594"/>
    </source>
</evidence>
<dbReference type="InterPro" id="IPR014729">
    <property type="entry name" value="Rossmann-like_a/b/a_fold"/>
</dbReference>
<evidence type="ECO:0000313" key="13">
    <source>
        <dbReference type="WBParaSite" id="PgR010_g175_t04"/>
    </source>
</evidence>
<dbReference type="PANTHER" id="PTHR43766:SF1">
    <property type="entry name" value="TRYPTOPHAN--TRNA LIGASE, MITOCHONDRIAL"/>
    <property type="match status" value="1"/>
</dbReference>
<dbReference type="InterPro" id="IPR050203">
    <property type="entry name" value="Trp-tRNA_synthetase"/>
</dbReference>
<dbReference type="GO" id="GO:0005524">
    <property type="term" value="F:ATP binding"/>
    <property type="evidence" value="ECO:0007669"/>
    <property type="project" value="UniProtKB-KW"/>
</dbReference>
<keyword evidence="4 10" id="KW-0436">Ligase</keyword>
<dbReference type="WBParaSite" id="PgR010_g175_t04">
    <property type="protein sequence ID" value="PgR010_g175_t04"/>
    <property type="gene ID" value="PgR010_g175"/>
</dbReference>
<evidence type="ECO:0000256" key="8">
    <source>
        <dbReference type="ARBA" id="ARBA00023146"/>
    </source>
</evidence>
<dbReference type="PRINTS" id="PR01039">
    <property type="entry name" value="TRNASYNTHTRP"/>
</dbReference>
<evidence type="ECO:0000256" key="6">
    <source>
        <dbReference type="ARBA" id="ARBA00022840"/>
    </source>
</evidence>
<protein>
    <recommendedName>
        <fullName evidence="3">tryptophan--tRNA ligase</fullName>
        <ecNumber evidence="3">6.1.1.2</ecNumber>
    </recommendedName>
    <alternativeName>
        <fullName evidence="9">Tryptophanyl-tRNA synthetase</fullName>
    </alternativeName>
</protein>
<dbReference type="Gene3D" id="3.40.50.620">
    <property type="entry name" value="HUPs"/>
    <property type="match status" value="1"/>
</dbReference>